<proteinExistence type="inferred from homology"/>
<dbReference type="CDD" id="cd00009">
    <property type="entry name" value="AAA"/>
    <property type="match status" value="1"/>
</dbReference>
<name>E6PD93_9ZZZZ</name>
<comment type="caution">
    <text evidence="5">The sequence shown here is derived from an EMBL/GenBank/DDBJ whole genome shotgun (WGS) entry which is preliminary data.</text>
</comment>
<dbReference type="GO" id="GO:0006260">
    <property type="term" value="P:DNA replication"/>
    <property type="evidence" value="ECO:0007669"/>
    <property type="project" value="TreeGrafter"/>
</dbReference>
<dbReference type="EMBL" id="CABO01000034">
    <property type="protein sequence ID" value="CBI02288.1"/>
    <property type="molecule type" value="Genomic_DNA"/>
</dbReference>
<dbReference type="InterPro" id="IPR028350">
    <property type="entry name" value="DNAC/IstB-like"/>
</dbReference>
<evidence type="ECO:0000256" key="3">
    <source>
        <dbReference type="ARBA" id="ARBA00022840"/>
    </source>
</evidence>
<evidence type="ECO:0000313" key="7">
    <source>
        <dbReference type="EMBL" id="CBI02288.1"/>
    </source>
</evidence>
<dbReference type="SMART" id="SM00382">
    <property type="entry name" value="AAA"/>
    <property type="match status" value="1"/>
</dbReference>
<accession>E6PD93</accession>
<dbReference type="InterPro" id="IPR047661">
    <property type="entry name" value="IstB"/>
</dbReference>
<dbReference type="NCBIfam" id="NF038214">
    <property type="entry name" value="IS21_help_AAA"/>
    <property type="match status" value="1"/>
</dbReference>
<dbReference type="PANTHER" id="PTHR30050:SF4">
    <property type="entry name" value="ATP-BINDING PROTEIN RV3427C IN INSERTION SEQUENCE-RELATED"/>
    <property type="match status" value="1"/>
</dbReference>
<evidence type="ECO:0000313" key="5">
    <source>
        <dbReference type="EMBL" id="CBH74445.1"/>
    </source>
</evidence>
<comment type="similarity">
    <text evidence="1">Belongs to the IS21/IS1162 putative ATP-binding protein family.</text>
</comment>
<feature type="domain" description="AAA+ ATPase" evidence="4">
    <location>
        <begin position="96"/>
        <end position="228"/>
    </location>
</feature>
<evidence type="ECO:0000313" key="6">
    <source>
        <dbReference type="EMBL" id="CBI00758.1"/>
    </source>
</evidence>
<sequence length="252" mass="28564">MMTEHPLLEMHLRSLKLPTMLGNYRRLGGDIAEPIEYLTQLAALEVSKRHENGVRMRIAAAHFPVIKTIEAFDFSLQPQLPKAKFLELFDCTFIEGHRNVICIGPPGTGKTHCLLALGLAACTRSYRVIFVTAAELLMGLIAAKHDGQLERKLRSYERFDLMLIDELGYIPFEREATDLLFQVISRRYERQSVAISTNLAFTDWTNIFPDPMAATAVIDRLVHHGAVFEFAGESQRLKARQRHGKKTDNGQE</sequence>
<evidence type="ECO:0000256" key="2">
    <source>
        <dbReference type="ARBA" id="ARBA00022741"/>
    </source>
</evidence>
<gene>
    <name evidence="5" type="primary">istB</name>
    <name evidence="5" type="ORF">CARN1_2332</name>
    <name evidence="6" type="ORF">CARN4_0104</name>
    <name evidence="7" type="ORF">CARN4_0995</name>
</gene>
<dbReference type="PIRSF" id="PIRSF003073">
    <property type="entry name" value="DNAC_TnpB_IstB"/>
    <property type="match status" value="1"/>
</dbReference>
<keyword evidence="2" id="KW-0547">Nucleotide-binding</keyword>
<dbReference type="Pfam" id="PF01695">
    <property type="entry name" value="IstB_IS21"/>
    <property type="match status" value="1"/>
</dbReference>
<dbReference type="InterPro" id="IPR002611">
    <property type="entry name" value="IstB_ATP-bd"/>
</dbReference>
<dbReference type="PANTHER" id="PTHR30050">
    <property type="entry name" value="CHROMOSOMAL REPLICATION INITIATOR PROTEIN DNAA"/>
    <property type="match status" value="1"/>
</dbReference>
<dbReference type="InterPro" id="IPR027417">
    <property type="entry name" value="P-loop_NTPase"/>
</dbReference>
<keyword evidence="3" id="KW-0067">ATP-binding</keyword>
<dbReference type="GO" id="GO:0005524">
    <property type="term" value="F:ATP binding"/>
    <property type="evidence" value="ECO:0007669"/>
    <property type="project" value="UniProtKB-KW"/>
</dbReference>
<organism evidence="5">
    <name type="scientific">mine drainage metagenome</name>
    <dbReference type="NCBI Taxonomy" id="410659"/>
    <lineage>
        <taxon>unclassified sequences</taxon>
        <taxon>metagenomes</taxon>
        <taxon>ecological metagenomes</taxon>
    </lineage>
</organism>
<dbReference type="AlphaFoldDB" id="E6PD93"/>
<dbReference type="SUPFAM" id="SSF52540">
    <property type="entry name" value="P-loop containing nucleoside triphosphate hydrolases"/>
    <property type="match status" value="1"/>
</dbReference>
<dbReference type="Gene3D" id="3.40.50.300">
    <property type="entry name" value="P-loop containing nucleotide triphosphate hydrolases"/>
    <property type="match status" value="1"/>
</dbReference>
<protein>
    <submittedName>
        <fullName evidence="5">Helper of transposition, insertion sequence ISCARN58, IS21 family</fullName>
    </submittedName>
</protein>
<evidence type="ECO:0000259" key="4">
    <source>
        <dbReference type="SMART" id="SM00382"/>
    </source>
</evidence>
<dbReference type="EMBL" id="CABL01000001">
    <property type="protein sequence ID" value="CBH74445.1"/>
    <property type="molecule type" value="Genomic_DNA"/>
</dbReference>
<dbReference type="EMBL" id="CABO01000005">
    <property type="protein sequence ID" value="CBI00758.1"/>
    <property type="molecule type" value="Genomic_DNA"/>
</dbReference>
<reference evidence="5" key="1">
    <citation type="submission" date="2009-10" db="EMBL/GenBank/DDBJ databases">
        <title>Diversity of trophic interactions inside an arsenic-rich microbial ecosystem.</title>
        <authorList>
            <person name="Bertin P.N."/>
            <person name="Heinrich-Salmeron A."/>
            <person name="Pelletier E."/>
            <person name="Goulhen-Chollet F."/>
            <person name="Arsene-Ploetze F."/>
            <person name="Gallien S."/>
            <person name="Calteau A."/>
            <person name="Vallenet D."/>
            <person name="Casiot C."/>
            <person name="Chane-Woon-Ming B."/>
            <person name="Giloteaux L."/>
            <person name="Barakat M."/>
            <person name="Bonnefoy V."/>
            <person name="Bruneel O."/>
            <person name="Chandler M."/>
            <person name="Cleiss J."/>
            <person name="Duran R."/>
            <person name="Elbaz-Poulichet F."/>
            <person name="Fonknechten N."/>
            <person name="Lauga B."/>
            <person name="Mornico D."/>
            <person name="Ortet P."/>
            <person name="Schaeffer C."/>
            <person name="Siguier P."/>
            <person name="Alexander Thil Smith A."/>
            <person name="Van Dorsselaer A."/>
            <person name="Weissenbach J."/>
            <person name="Medigue C."/>
            <person name="Le Paslier D."/>
        </authorList>
    </citation>
    <scope>NUCLEOTIDE SEQUENCE</scope>
</reference>
<evidence type="ECO:0000256" key="1">
    <source>
        <dbReference type="ARBA" id="ARBA00008059"/>
    </source>
</evidence>
<dbReference type="InterPro" id="IPR003593">
    <property type="entry name" value="AAA+_ATPase"/>
</dbReference>